<dbReference type="PANTHER" id="PTHR13182">
    <property type="entry name" value="ZINC FINGER PROTEIN 622"/>
    <property type="match status" value="1"/>
</dbReference>
<dbReference type="Proteomes" id="UP001448207">
    <property type="component" value="Unassembled WGS sequence"/>
</dbReference>
<evidence type="ECO:0000256" key="7">
    <source>
        <dbReference type="ARBA" id="ARBA00022833"/>
    </source>
</evidence>
<dbReference type="PROSITE" id="PS50157">
    <property type="entry name" value="ZINC_FINGER_C2H2_2"/>
    <property type="match status" value="1"/>
</dbReference>
<dbReference type="InterPro" id="IPR041661">
    <property type="entry name" value="ZN622/Rei1/Reh1_Znf-C2H2"/>
</dbReference>
<dbReference type="EMBL" id="JBCLYO010000001">
    <property type="protein sequence ID" value="KAL0097108.1"/>
    <property type="molecule type" value="Genomic_DNA"/>
</dbReference>
<evidence type="ECO:0000259" key="10">
    <source>
        <dbReference type="PROSITE" id="PS50157"/>
    </source>
</evidence>
<comment type="similarity">
    <text evidence="8">Belongs to the REI1 family.</text>
</comment>
<evidence type="ECO:0000313" key="12">
    <source>
        <dbReference type="Proteomes" id="UP001448207"/>
    </source>
</evidence>
<proteinExistence type="inferred from homology"/>
<dbReference type="Pfam" id="PF12171">
    <property type="entry name" value="zf-C2H2_jaz"/>
    <property type="match status" value="1"/>
</dbReference>
<dbReference type="InterPro" id="IPR013087">
    <property type="entry name" value="Znf_C2H2_type"/>
</dbReference>
<evidence type="ECO:0000256" key="6">
    <source>
        <dbReference type="ARBA" id="ARBA00022771"/>
    </source>
</evidence>
<evidence type="ECO:0000313" key="11">
    <source>
        <dbReference type="EMBL" id="KAL0097108.1"/>
    </source>
</evidence>
<dbReference type="InterPro" id="IPR036236">
    <property type="entry name" value="Znf_C2H2_sf"/>
</dbReference>
<evidence type="ECO:0000256" key="2">
    <source>
        <dbReference type="ARBA" id="ARBA00022490"/>
    </source>
</evidence>
<gene>
    <name evidence="11" type="ORF">J3Q64DRAFT_1047733</name>
</gene>
<keyword evidence="6 9" id="KW-0863">Zinc-finger</keyword>
<dbReference type="SMART" id="SM00355">
    <property type="entry name" value="ZnF_C2H2"/>
    <property type="match status" value="3"/>
</dbReference>
<name>A0ABR3BE30_PHYBL</name>
<evidence type="ECO:0000256" key="5">
    <source>
        <dbReference type="ARBA" id="ARBA00022737"/>
    </source>
</evidence>
<keyword evidence="12" id="KW-1185">Reference proteome</keyword>
<dbReference type="PROSITE" id="PS00028">
    <property type="entry name" value="ZINC_FINGER_C2H2_1"/>
    <property type="match status" value="2"/>
</dbReference>
<dbReference type="SUPFAM" id="SSF57667">
    <property type="entry name" value="beta-beta-alpha zinc fingers"/>
    <property type="match status" value="2"/>
</dbReference>
<dbReference type="PANTHER" id="PTHR13182:SF8">
    <property type="entry name" value="CYTOPLASMIC 60S SUBUNIT BIOGENESIS FACTOR ZNF622"/>
    <property type="match status" value="1"/>
</dbReference>
<evidence type="ECO:0000256" key="1">
    <source>
        <dbReference type="ARBA" id="ARBA00004496"/>
    </source>
</evidence>
<protein>
    <submittedName>
        <fullName evidence="11">C2H2 type zinc-finger-domain-containing protein</fullName>
    </submittedName>
</protein>
<sequence length="385" mass="44117">MSTIQQQQQQTTPTREVIVPKSTVYTCLACQVAFPTSERQRAHYRTDWHKYNLKRKIAELVPVDAEQFAQKVLAQQAVGREEEERSGLIYECPTCKKSYGSENSYHNHVQSRKHQEAEQKALQGASALARVQNEGRLFSDHSDMEDEDTHMTTKTNQNPALDCMFCNHTSKDFDSNLGHMFKDHGFFLPDKEYLKDVEGLVVYLASKVNNGICLYCNGRGKEWKSVEAVRGHMHDKGHCKMAYDDTEDPEQLLAFYDFGPFDEESLSEADQQQVEQQGSDALVLANGTRIGHRRFMKFFKQHHAYTPPTEESVKAIEGAEEEAKPEPMNRRERRSNLTITDGQEVAAQNTACGIKELEIQQDFQRRIGIKSNLVNRRRARKQVPI</sequence>
<evidence type="ECO:0000256" key="9">
    <source>
        <dbReference type="PROSITE-ProRule" id="PRU00042"/>
    </source>
</evidence>
<evidence type="ECO:0000256" key="3">
    <source>
        <dbReference type="ARBA" id="ARBA00022517"/>
    </source>
</evidence>
<dbReference type="InterPro" id="IPR003604">
    <property type="entry name" value="Matrin/U1-like-C_Znf_C2H2"/>
</dbReference>
<dbReference type="InterPro" id="IPR022755">
    <property type="entry name" value="Znf_C2H2_jaz"/>
</dbReference>
<keyword evidence="2" id="KW-0963">Cytoplasm</keyword>
<dbReference type="SMART" id="SM00451">
    <property type="entry name" value="ZnF_U1"/>
    <property type="match status" value="2"/>
</dbReference>
<comment type="subcellular location">
    <subcellularLocation>
        <location evidence="1">Cytoplasm</location>
    </subcellularLocation>
</comment>
<accession>A0ABR3BE30</accession>
<comment type="caution">
    <text evidence="11">The sequence shown here is derived from an EMBL/GenBank/DDBJ whole genome shotgun (WGS) entry which is preliminary data.</text>
</comment>
<feature type="domain" description="C2H2-type" evidence="10">
    <location>
        <begin position="90"/>
        <end position="119"/>
    </location>
</feature>
<reference evidence="11 12" key="1">
    <citation type="submission" date="2024-04" db="EMBL/GenBank/DDBJ databases">
        <title>Symmetric and asymmetric DNA N6-adenine methylation regulates different biological responses in Mucorales.</title>
        <authorList>
            <consortium name="Lawrence Berkeley National Laboratory"/>
            <person name="Lax C."/>
            <person name="Mondo S.J."/>
            <person name="Osorio-Concepcion M."/>
            <person name="Muszewska A."/>
            <person name="Corrochano-Luque M."/>
            <person name="Gutierrez G."/>
            <person name="Riley R."/>
            <person name="Lipzen A."/>
            <person name="Guo J."/>
            <person name="Hundley H."/>
            <person name="Amirebrahimi M."/>
            <person name="Ng V."/>
            <person name="Lorenzo-Gutierrez D."/>
            <person name="Binder U."/>
            <person name="Yang J."/>
            <person name="Song Y."/>
            <person name="Canovas D."/>
            <person name="Navarro E."/>
            <person name="Freitag M."/>
            <person name="Gabaldon T."/>
            <person name="Grigoriev I.V."/>
            <person name="Corrochano L.M."/>
            <person name="Nicolas F.E."/>
            <person name="Garre V."/>
        </authorList>
    </citation>
    <scope>NUCLEOTIDE SEQUENCE [LARGE SCALE GENOMIC DNA]</scope>
    <source>
        <strain evidence="11 12">L51</strain>
    </source>
</reference>
<keyword evidence="7" id="KW-0862">Zinc</keyword>
<keyword evidence="3" id="KW-0690">Ribosome biogenesis</keyword>
<keyword evidence="4" id="KW-0479">Metal-binding</keyword>
<evidence type="ECO:0000256" key="4">
    <source>
        <dbReference type="ARBA" id="ARBA00022723"/>
    </source>
</evidence>
<dbReference type="Pfam" id="PF12756">
    <property type="entry name" value="zf-C2H2_2"/>
    <property type="match status" value="1"/>
</dbReference>
<organism evidence="11 12">
    <name type="scientific">Phycomyces blakesleeanus</name>
    <dbReference type="NCBI Taxonomy" id="4837"/>
    <lineage>
        <taxon>Eukaryota</taxon>
        <taxon>Fungi</taxon>
        <taxon>Fungi incertae sedis</taxon>
        <taxon>Mucoromycota</taxon>
        <taxon>Mucoromycotina</taxon>
        <taxon>Mucoromycetes</taxon>
        <taxon>Mucorales</taxon>
        <taxon>Phycomycetaceae</taxon>
        <taxon>Phycomyces</taxon>
    </lineage>
</organism>
<dbReference type="InterPro" id="IPR040025">
    <property type="entry name" value="Znf622/Rei1/Reh1"/>
</dbReference>
<dbReference type="GO" id="GO:0008270">
    <property type="term" value="F:zinc ion binding"/>
    <property type="evidence" value="ECO:0007669"/>
    <property type="project" value="UniProtKB-KW"/>
</dbReference>
<evidence type="ECO:0000256" key="8">
    <source>
        <dbReference type="ARBA" id="ARBA00034126"/>
    </source>
</evidence>
<keyword evidence="5" id="KW-0677">Repeat</keyword>